<keyword evidence="3" id="KW-1185">Reference proteome</keyword>
<dbReference type="VEuPathDB" id="FungiDB:DFL_000830"/>
<comment type="caution">
    <text evidence="2">The sequence shown here is derived from an EMBL/GenBank/DDBJ whole genome shotgun (WGS) entry which is preliminary data.</text>
</comment>
<evidence type="ECO:0000313" key="3">
    <source>
        <dbReference type="Proteomes" id="UP000283090"/>
    </source>
</evidence>
<evidence type="ECO:0000313" key="2">
    <source>
        <dbReference type="EMBL" id="RVD89840.1"/>
    </source>
</evidence>
<reference evidence="2 3" key="1">
    <citation type="submission" date="2019-01" db="EMBL/GenBank/DDBJ databases">
        <title>Intercellular communication is required for trap formation in the nematode-trapping fungus Duddingtonia flagrans.</title>
        <authorList>
            <person name="Youssar L."/>
            <person name="Wernet V."/>
            <person name="Hensel N."/>
            <person name="Hildebrandt H.-G."/>
            <person name="Fischer R."/>
        </authorList>
    </citation>
    <scope>NUCLEOTIDE SEQUENCE [LARGE SCALE GENOMIC DNA]</scope>
    <source>
        <strain evidence="2 3">CBS H-5679</strain>
    </source>
</reference>
<dbReference type="RefSeq" id="XP_067495384.1">
    <property type="nucleotide sequence ID" value="XM_067638015.1"/>
</dbReference>
<dbReference type="AlphaFoldDB" id="A0A437AFL4"/>
<proteinExistence type="predicted"/>
<dbReference type="OrthoDB" id="10629421at2759"/>
<protein>
    <submittedName>
        <fullName evidence="2">Uncharacterized protein</fullName>
    </submittedName>
</protein>
<dbReference type="Proteomes" id="UP000283090">
    <property type="component" value="Unassembled WGS sequence"/>
</dbReference>
<sequence length="290" mass="32280">MFSPRNVEFIQSYTPDPSDLAEGAFVVPSDLRALSGLIWSKLGFRDAIWWYPSAAASLINRERVRAAVVAFREMKESKLIKLQQFISVIEANSLPVKFQLVQPPLLQHFNEVSGTEDDQDPTFWSERTSKRNIILLLLQLLAWREAACRLGRESSITSTIIEIEDSWKSTAFDDNEAPLNLANKGNNASSNSKHAAETSLQSEKSPAPKKTSKDKGRKRIQSAEKRRGIERNDGDGGDDDDDGARPLKKRRRKGPVKALGGQLACPFAKAEPALYLRCVTIGRKDLSGVK</sequence>
<dbReference type="EMBL" id="SAEB01000001">
    <property type="protein sequence ID" value="RVD89840.1"/>
    <property type="molecule type" value="Genomic_DNA"/>
</dbReference>
<accession>A0A437AFL4</accession>
<evidence type="ECO:0000256" key="1">
    <source>
        <dbReference type="SAM" id="MobiDB-lite"/>
    </source>
</evidence>
<feature type="region of interest" description="Disordered" evidence="1">
    <location>
        <begin position="178"/>
        <end position="259"/>
    </location>
</feature>
<feature type="compositionally biased region" description="Basic residues" evidence="1">
    <location>
        <begin position="210"/>
        <end position="220"/>
    </location>
</feature>
<name>A0A437AFL4_ARTFL</name>
<feature type="compositionally biased region" description="Basic and acidic residues" evidence="1">
    <location>
        <begin position="221"/>
        <end position="234"/>
    </location>
</feature>
<dbReference type="GeneID" id="93583141"/>
<organism evidence="2 3">
    <name type="scientific">Arthrobotrys flagrans</name>
    <name type="common">Nematode-trapping fungus</name>
    <name type="synonym">Trichothecium flagrans</name>
    <dbReference type="NCBI Taxonomy" id="97331"/>
    <lineage>
        <taxon>Eukaryota</taxon>
        <taxon>Fungi</taxon>
        <taxon>Dikarya</taxon>
        <taxon>Ascomycota</taxon>
        <taxon>Pezizomycotina</taxon>
        <taxon>Orbiliomycetes</taxon>
        <taxon>Orbiliales</taxon>
        <taxon>Orbiliaceae</taxon>
        <taxon>Arthrobotrys</taxon>
    </lineage>
</organism>
<feature type="compositionally biased region" description="Low complexity" evidence="1">
    <location>
        <begin position="179"/>
        <end position="193"/>
    </location>
</feature>
<gene>
    <name evidence="2" type="ORF">DFL_000830</name>
</gene>
<feature type="compositionally biased region" description="Basic residues" evidence="1">
    <location>
        <begin position="246"/>
        <end position="255"/>
    </location>
</feature>